<keyword evidence="2" id="KW-1133">Transmembrane helix</keyword>
<keyword evidence="2" id="KW-0472">Membrane</keyword>
<reference evidence="3 4" key="1">
    <citation type="journal article" date="2018" name="G3 (Bethesda)">
        <title>Phylogenetic and Phylogenomic Definition of Rhizopus Species.</title>
        <authorList>
            <person name="Gryganskyi A.P."/>
            <person name="Golan J."/>
            <person name="Dolatabadi S."/>
            <person name="Mondo S."/>
            <person name="Robb S."/>
            <person name="Idnurm A."/>
            <person name="Muszewska A."/>
            <person name="Steczkiewicz K."/>
            <person name="Masonjones S."/>
            <person name="Liao H.L."/>
            <person name="Gajdeczka M.T."/>
            <person name="Anike F."/>
            <person name="Vuek A."/>
            <person name="Anishchenko I.M."/>
            <person name="Voigt K."/>
            <person name="de Hoog G.S."/>
            <person name="Smith M.E."/>
            <person name="Heitman J."/>
            <person name="Vilgalys R."/>
            <person name="Stajich J.E."/>
        </authorList>
    </citation>
    <scope>NUCLEOTIDE SEQUENCE [LARGE SCALE GENOMIC DNA]</scope>
    <source>
        <strain evidence="3 4">LSU 92-RS-03</strain>
    </source>
</reference>
<keyword evidence="4" id="KW-1185">Reference proteome</keyword>
<evidence type="ECO:0000256" key="1">
    <source>
        <dbReference type="SAM" id="Coils"/>
    </source>
</evidence>
<keyword evidence="2" id="KW-0812">Transmembrane</keyword>
<dbReference type="STRING" id="4846.A0A367KFI2"/>
<dbReference type="Proteomes" id="UP000253551">
    <property type="component" value="Unassembled WGS sequence"/>
</dbReference>
<name>A0A367KFI2_RHIST</name>
<proteinExistence type="predicted"/>
<protein>
    <submittedName>
        <fullName evidence="3">Uncharacterized protein</fullName>
    </submittedName>
</protein>
<comment type="caution">
    <text evidence="3">The sequence shown here is derived from an EMBL/GenBank/DDBJ whole genome shotgun (WGS) entry which is preliminary data.</text>
</comment>
<feature type="coiled-coil region" evidence="1">
    <location>
        <begin position="127"/>
        <end position="308"/>
    </location>
</feature>
<evidence type="ECO:0000256" key="2">
    <source>
        <dbReference type="SAM" id="Phobius"/>
    </source>
</evidence>
<feature type="transmembrane region" description="Helical" evidence="2">
    <location>
        <begin position="330"/>
        <end position="350"/>
    </location>
</feature>
<dbReference type="OrthoDB" id="5599619at2759"/>
<sequence length="380" mass="45287">MLKHATTRQMLPMSDEAVEKYITLLFERSPASKRATAPLLDWYSLLTKFNEQQNYYILTQKEMDEFKCYGDMNPDLEMTPEEIIRLVYVLRDGTESLSLVTSSFYQDHESTNHPNTDTNPQQRKLKIQHNEYEIKKLIQERDKAKHQLHEYEARLTHFTKDTSERMSLLESRLEAMKIEADQQRAIVTDYKNREKERLEKIARQTMENQQLKEQLVTLESNAQAEREELQQENAKLIELIDKQKFDLDEARSHAYVDIDQQAWTDRINTLTEERDQYQQAHQHTLEELIQVQQELNDVQDKAQLLSSKFDHQHQLIMLIQNALSNDNRSFSSFLFIMSILPWLFLGYHLLIRLIQTKYGIHDPLLFLQYVDEKLYDFYST</sequence>
<gene>
    <name evidence="3" type="ORF">CU098_009950</name>
</gene>
<organism evidence="3 4">
    <name type="scientific">Rhizopus stolonifer</name>
    <name type="common">Rhizopus nigricans</name>
    <dbReference type="NCBI Taxonomy" id="4846"/>
    <lineage>
        <taxon>Eukaryota</taxon>
        <taxon>Fungi</taxon>
        <taxon>Fungi incertae sedis</taxon>
        <taxon>Mucoromycota</taxon>
        <taxon>Mucoromycotina</taxon>
        <taxon>Mucoromycetes</taxon>
        <taxon>Mucorales</taxon>
        <taxon>Mucorineae</taxon>
        <taxon>Rhizopodaceae</taxon>
        <taxon>Rhizopus</taxon>
    </lineage>
</organism>
<accession>A0A367KFI2</accession>
<evidence type="ECO:0000313" key="4">
    <source>
        <dbReference type="Proteomes" id="UP000253551"/>
    </source>
</evidence>
<dbReference type="EMBL" id="PJQM01001782">
    <property type="protein sequence ID" value="RCI00976.1"/>
    <property type="molecule type" value="Genomic_DNA"/>
</dbReference>
<keyword evidence="1" id="KW-0175">Coiled coil</keyword>
<dbReference type="AlphaFoldDB" id="A0A367KFI2"/>
<evidence type="ECO:0000313" key="3">
    <source>
        <dbReference type="EMBL" id="RCI00976.1"/>
    </source>
</evidence>